<feature type="domain" description="SnoaL-like" evidence="1">
    <location>
        <begin position="13"/>
        <end position="78"/>
    </location>
</feature>
<protein>
    <submittedName>
        <fullName evidence="2">SnoaL-like domain protein</fullName>
    </submittedName>
</protein>
<name>X8CJ61_MYCXE</name>
<gene>
    <name evidence="2" type="ORF">I553_8470</name>
</gene>
<proteinExistence type="predicted"/>
<dbReference type="PATRIC" id="fig|1299334.3.peg.2573"/>
<accession>X8CJ61</accession>
<evidence type="ECO:0000313" key="2">
    <source>
        <dbReference type="EMBL" id="EUA56422.1"/>
    </source>
</evidence>
<reference evidence="2" key="1">
    <citation type="submission" date="2014-01" db="EMBL/GenBank/DDBJ databases">
        <authorList>
            <person name="Brown-Elliot B."/>
            <person name="Wallace R."/>
            <person name="Lenaerts A."/>
            <person name="Ordway D."/>
            <person name="DeGroote M.A."/>
            <person name="Parker T."/>
            <person name="Sizemore C."/>
            <person name="Tallon L.J."/>
            <person name="Sadzewicz L.K."/>
            <person name="Sengamalay N."/>
            <person name="Fraser C.M."/>
            <person name="Hine E."/>
            <person name="Shefchek K.A."/>
            <person name="Das S.P."/>
            <person name="Tettelin H."/>
        </authorList>
    </citation>
    <scope>NUCLEOTIDE SEQUENCE [LARGE SCALE GENOMIC DNA]</scope>
    <source>
        <strain evidence="2">4042</strain>
    </source>
</reference>
<dbReference type="InterPro" id="IPR037401">
    <property type="entry name" value="SnoaL-like"/>
</dbReference>
<dbReference type="SUPFAM" id="SSF54427">
    <property type="entry name" value="NTF2-like"/>
    <property type="match status" value="1"/>
</dbReference>
<dbReference type="InterPro" id="IPR032710">
    <property type="entry name" value="NTF2-like_dom_sf"/>
</dbReference>
<dbReference type="EMBL" id="JAOB01000029">
    <property type="protein sequence ID" value="EUA56422.1"/>
    <property type="molecule type" value="Genomic_DNA"/>
</dbReference>
<comment type="caution">
    <text evidence="2">The sequence shown here is derived from an EMBL/GenBank/DDBJ whole genome shotgun (WGS) entry which is preliminary data.</text>
</comment>
<evidence type="ECO:0000259" key="1">
    <source>
        <dbReference type="Pfam" id="PF13577"/>
    </source>
</evidence>
<dbReference type="Gene3D" id="3.10.450.50">
    <property type="match status" value="1"/>
</dbReference>
<organism evidence="2">
    <name type="scientific">Mycobacterium xenopi 4042</name>
    <dbReference type="NCBI Taxonomy" id="1299334"/>
    <lineage>
        <taxon>Bacteria</taxon>
        <taxon>Bacillati</taxon>
        <taxon>Actinomycetota</taxon>
        <taxon>Actinomycetes</taxon>
        <taxon>Mycobacteriales</taxon>
        <taxon>Mycobacteriaceae</taxon>
        <taxon>Mycobacterium</taxon>
    </lineage>
</organism>
<dbReference type="Pfam" id="PF13577">
    <property type="entry name" value="SnoaL_4"/>
    <property type="match status" value="1"/>
</dbReference>
<sequence>MLRFWRAAVVLYPDGTPRTKHVVTNPIIEIDEDAGTASCRSYYTVLQQIDDFPLQPIVVGRYHDGFERVDGAWRFCFRDYTLVDLVGDLSRHLSAPIVPGS</sequence>
<dbReference type="AlphaFoldDB" id="X8CJ61"/>